<feature type="region of interest" description="Disordered" evidence="5">
    <location>
        <begin position="360"/>
        <end position="396"/>
    </location>
</feature>
<dbReference type="SUPFAM" id="SSF52821">
    <property type="entry name" value="Rhodanese/Cell cycle control phosphatase"/>
    <property type="match status" value="1"/>
</dbReference>
<evidence type="ECO:0000256" key="5">
    <source>
        <dbReference type="SAM" id="MobiDB-lite"/>
    </source>
</evidence>
<gene>
    <name evidence="9" type="primary">SSH2</name>
    <name evidence="9" type="ORF">RSOLAG22IIIB_09234</name>
</gene>
<dbReference type="InterPro" id="IPR020422">
    <property type="entry name" value="TYR_PHOSPHATASE_DUAL_dom"/>
</dbReference>
<feature type="compositionally biased region" description="Low complexity" evidence="5">
    <location>
        <begin position="260"/>
        <end position="291"/>
    </location>
</feature>
<dbReference type="PANTHER" id="PTHR10159">
    <property type="entry name" value="DUAL SPECIFICITY PROTEIN PHOSPHATASE"/>
    <property type="match status" value="1"/>
</dbReference>
<protein>
    <recommendedName>
        <fullName evidence="2">protein-tyrosine-phosphatase</fullName>
        <ecNumber evidence="2">3.1.3.48</ecNumber>
    </recommendedName>
</protein>
<evidence type="ECO:0000256" key="2">
    <source>
        <dbReference type="ARBA" id="ARBA00013064"/>
    </source>
</evidence>
<dbReference type="SMART" id="SM00195">
    <property type="entry name" value="DSPc"/>
    <property type="match status" value="1"/>
</dbReference>
<dbReference type="InterPro" id="IPR036873">
    <property type="entry name" value="Rhodanese-like_dom_sf"/>
</dbReference>
<dbReference type="InterPro" id="IPR000340">
    <property type="entry name" value="Dual-sp_phosphatase_cat-dom"/>
</dbReference>
<feature type="region of interest" description="Disordered" evidence="5">
    <location>
        <begin position="237"/>
        <end position="319"/>
    </location>
</feature>
<reference evidence="9 10" key="1">
    <citation type="submission" date="2015-07" db="EMBL/GenBank/DDBJ databases">
        <authorList>
            <person name="Noorani M."/>
        </authorList>
    </citation>
    <scope>NUCLEOTIDE SEQUENCE [LARGE SCALE GENOMIC DNA]</scope>
    <source>
        <strain evidence="9">BBA 69670</strain>
    </source>
</reference>
<evidence type="ECO:0000259" key="6">
    <source>
        <dbReference type="PROSITE" id="PS50054"/>
    </source>
</evidence>
<evidence type="ECO:0000256" key="3">
    <source>
        <dbReference type="ARBA" id="ARBA00022801"/>
    </source>
</evidence>
<evidence type="ECO:0000313" key="9">
    <source>
        <dbReference type="EMBL" id="CUA70958.1"/>
    </source>
</evidence>
<dbReference type="FunFam" id="3.90.190.10:FF:000120">
    <property type="entry name" value="MAP kinase phosphatase, putative"/>
    <property type="match status" value="1"/>
</dbReference>
<feature type="domain" description="Rhodanese" evidence="8">
    <location>
        <begin position="88"/>
        <end position="113"/>
    </location>
</feature>
<dbReference type="PROSITE" id="PS50056">
    <property type="entry name" value="TYR_PHOSPHATASE_2"/>
    <property type="match status" value="1"/>
</dbReference>
<dbReference type="PANTHER" id="PTHR10159:SF530">
    <property type="entry name" value="DUAL SPECIFICITY PROTEIN PHOSPHATASE DDB_G0271350-RELATED"/>
    <property type="match status" value="1"/>
</dbReference>
<dbReference type="Gene3D" id="3.40.250.10">
    <property type="entry name" value="Rhodanese-like domain"/>
    <property type="match status" value="1"/>
</dbReference>
<dbReference type="GO" id="GO:0005737">
    <property type="term" value="C:cytoplasm"/>
    <property type="evidence" value="ECO:0007669"/>
    <property type="project" value="TreeGrafter"/>
</dbReference>
<name>A0A0K6FXX7_9AGAM</name>
<dbReference type="InterPro" id="IPR001763">
    <property type="entry name" value="Rhodanese-like_dom"/>
</dbReference>
<dbReference type="InterPro" id="IPR029021">
    <property type="entry name" value="Prot-tyrosine_phosphatase-like"/>
</dbReference>
<dbReference type="Proteomes" id="UP000044841">
    <property type="component" value="Unassembled WGS sequence"/>
</dbReference>
<dbReference type="PROSITE" id="PS50206">
    <property type="entry name" value="RHODANESE_3"/>
    <property type="match status" value="1"/>
</dbReference>
<keyword evidence="10" id="KW-1185">Reference proteome</keyword>
<feature type="compositionally biased region" description="Pro residues" evidence="5">
    <location>
        <begin position="375"/>
        <end position="388"/>
    </location>
</feature>
<dbReference type="CDD" id="cd14498">
    <property type="entry name" value="DSP"/>
    <property type="match status" value="1"/>
</dbReference>
<dbReference type="CDD" id="cd00158">
    <property type="entry name" value="RHOD"/>
    <property type="match status" value="1"/>
</dbReference>
<dbReference type="PROSITE" id="PS50054">
    <property type="entry name" value="TYR_PHOSPHATASE_DUAL"/>
    <property type="match status" value="1"/>
</dbReference>
<comment type="similarity">
    <text evidence="1">Belongs to the protein-tyrosine phosphatase family. Non-receptor class dual specificity subfamily.</text>
</comment>
<feature type="compositionally biased region" description="Polar residues" evidence="5">
    <location>
        <begin position="58"/>
        <end position="69"/>
    </location>
</feature>
<evidence type="ECO:0000259" key="8">
    <source>
        <dbReference type="PROSITE" id="PS50206"/>
    </source>
</evidence>
<dbReference type="Gene3D" id="3.90.190.10">
    <property type="entry name" value="Protein tyrosine phosphatase superfamily"/>
    <property type="match status" value="1"/>
</dbReference>
<evidence type="ECO:0000256" key="4">
    <source>
        <dbReference type="ARBA" id="ARBA00022912"/>
    </source>
</evidence>
<dbReference type="GO" id="GO:0004725">
    <property type="term" value="F:protein tyrosine phosphatase activity"/>
    <property type="evidence" value="ECO:0007669"/>
    <property type="project" value="UniProtKB-EC"/>
</dbReference>
<dbReference type="SUPFAM" id="SSF52799">
    <property type="entry name" value="(Phosphotyrosine protein) phosphatases II"/>
    <property type="match status" value="1"/>
</dbReference>
<accession>A0A0K6FXX7</accession>
<sequence>MPHLRLASEVEFPDGLLDGDEWKSMMALRSSVRQNLRMRPLSSGPTEEDDEFERPSFLSPTGTAPSTTTNGFAGLLGPTGLDLAGVLGMRDALLIDVRPAEAFAEGHVPGSINMFFLSLKLKRLLKPGGLADMSGLHAFIASEAGRGTWDQAIRHWDHTVVLLDHDMDPKNTGHQLLSLIQQLPDVRAAYFLAGGLASCANDPRLVRTSVSDIQSPDPPLLVKKASRPHLSGRIELLTSSPDSATLPELDPTPLPHRDGSTSASSSGYLSPPAPARSPSLNDTSPSPSPSSTAFTANRPRAKAPKLTRLDTKSAERLAPSLQIDTHTPVEVPKLSLHTHRPGVTKAATVPLRPLNLRPPGSPSFLATSPNSPAFPRSPSPRSAIPPTPGTVRPSAAVNSPNEFEVSTILPGFLYLGPEPSSAAHVKELKDLGVKRIVSVAVECDDDQGLELRRNFDKYFRVPMRDTVEEENVGRGVRDVCAFLDDARLHSSPTYVHCKAGKSRSVTMVMAYLIHANHWPLWRAYAFVNERRHSISPNIGFVSELMNFEEQSLGTKSVGATLPPGHDLDGNASTASVSGVPGTAKPGNGNFSHLVGAVRKGGQVRESLPPTFSMPPSDLETGEQTEIRDAEGRYRHARRAPVDESTLQPSRRVSKAGLEGAW</sequence>
<evidence type="ECO:0000256" key="1">
    <source>
        <dbReference type="ARBA" id="ARBA00008601"/>
    </source>
</evidence>
<feature type="region of interest" description="Disordered" evidence="5">
    <location>
        <begin position="37"/>
        <end position="69"/>
    </location>
</feature>
<dbReference type="Pfam" id="PF00782">
    <property type="entry name" value="DSPc"/>
    <property type="match status" value="1"/>
</dbReference>
<feature type="domain" description="Tyrosine specific protein phosphatases" evidence="7">
    <location>
        <begin position="477"/>
        <end position="534"/>
    </location>
</feature>
<dbReference type="AlphaFoldDB" id="A0A0K6FXX7"/>
<keyword evidence="3" id="KW-0378">Hydrolase</keyword>
<proteinExistence type="inferred from homology"/>
<feature type="domain" description="Tyrosine-protein phosphatase" evidence="6">
    <location>
        <begin position="404"/>
        <end position="553"/>
    </location>
</feature>
<dbReference type="Pfam" id="PF00581">
    <property type="entry name" value="Rhodanese"/>
    <property type="match status" value="1"/>
</dbReference>
<feature type="compositionally biased region" description="Basic and acidic residues" evidence="5">
    <location>
        <begin position="624"/>
        <end position="633"/>
    </location>
</feature>
<dbReference type="GO" id="GO:0043409">
    <property type="term" value="P:negative regulation of MAPK cascade"/>
    <property type="evidence" value="ECO:0007669"/>
    <property type="project" value="TreeGrafter"/>
</dbReference>
<organism evidence="9 10">
    <name type="scientific">Rhizoctonia solani</name>
    <dbReference type="NCBI Taxonomy" id="456999"/>
    <lineage>
        <taxon>Eukaryota</taxon>
        <taxon>Fungi</taxon>
        <taxon>Dikarya</taxon>
        <taxon>Basidiomycota</taxon>
        <taxon>Agaricomycotina</taxon>
        <taxon>Agaricomycetes</taxon>
        <taxon>Cantharellales</taxon>
        <taxon>Ceratobasidiaceae</taxon>
        <taxon>Rhizoctonia</taxon>
    </lineage>
</organism>
<evidence type="ECO:0000313" key="10">
    <source>
        <dbReference type="Proteomes" id="UP000044841"/>
    </source>
</evidence>
<feature type="region of interest" description="Disordered" evidence="5">
    <location>
        <begin position="602"/>
        <end position="661"/>
    </location>
</feature>
<dbReference type="InterPro" id="IPR000387">
    <property type="entry name" value="Tyr_Pase_dom"/>
</dbReference>
<dbReference type="EC" id="3.1.3.48" evidence="2"/>
<evidence type="ECO:0000259" key="7">
    <source>
        <dbReference type="PROSITE" id="PS50056"/>
    </source>
</evidence>
<keyword evidence="4" id="KW-0904">Protein phosphatase</keyword>
<dbReference type="EMBL" id="CYGV01001207">
    <property type="protein sequence ID" value="CUA70958.1"/>
    <property type="molecule type" value="Genomic_DNA"/>
</dbReference>